<feature type="transmembrane region" description="Helical" evidence="2">
    <location>
        <begin position="306"/>
        <end position="328"/>
    </location>
</feature>
<keyword evidence="4" id="KW-1185">Reference proteome</keyword>
<feature type="compositionally biased region" description="Basic residues" evidence="1">
    <location>
        <begin position="436"/>
        <end position="446"/>
    </location>
</feature>
<feature type="compositionally biased region" description="Basic and acidic residues" evidence="1">
    <location>
        <begin position="50"/>
        <end position="62"/>
    </location>
</feature>
<organism evidence="3 4">
    <name type="scientific">Leucosporidium creatinivorum</name>
    <dbReference type="NCBI Taxonomy" id="106004"/>
    <lineage>
        <taxon>Eukaryota</taxon>
        <taxon>Fungi</taxon>
        <taxon>Dikarya</taxon>
        <taxon>Basidiomycota</taxon>
        <taxon>Pucciniomycotina</taxon>
        <taxon>Microbotryomycetes</taxon>
        <taxon>Leucosporidiales</taxon>
        <taxon>Leucosporidium</taxon>
    </lineage>
</organism>
<feature type="compositionally biased region" description="Basic and acidic residues" evidence="1">
    <location>
        <begin position="253"/>
        <end position="265"/>
    </location>
</feature>
<dbReference type="OrthoDB" id="2527444at2759"/>
<feature type="compositionally biased region" description="Low complexity" evidence="1">
    <location>
        <begin position="388"/>
        <end position="430"/>
    </location>
</feature>
<feature type="compositionally biased region" description="Low complexity" evidence="1">
    <location>
        <begin position="235"/>
        <end position="250"/>
    </location>
</feature>
<keyword evidence="2" id="KW-0812">Transmembrane</keyword>
<feature type="compositionally biased region" description="Low complexity" evidence="1">
    <location>
        <begin position="341"/>
        <end position="369"/>
    </location>
</feature>
<dbReference type="EMBL" id="MCGR01000034">
    <property type="protein sequence ID" value="ORY76572.1"/>
    <property type="molecule type" value="Genomic_DNA"/>
</dbReference>
<dbReference type="InParanoid" id="A0A1Y2EY80"/>
<comment type="caution">
    <text evidence="3">The sequence shown here is derived from an EMBL/GenBank/DDBJ whole genome shotgun (WGS) entry which is preliminary data.</text>
</comment>
<keyword evidence="2" id="KW-1133">Transmembrane helix</keyword>
<feature type="compositionally biased region" description="Polar residues" evidence="1">
    <location>
        <begin position="215"/>
        <end position="224"/>
    </location>
</feature>
<feature type="compositionally biased region" description="Low complexity" evidence="1">
    <location>
        <begin position="11"/>
        <end position="38"/>
    </location>
</feature>
<feature type="compositionally biased region" description="Low complexity" evidence="1">
    <location>
        <begin position="189"/>
        <end position="206"/>
    </location>
</feature>
<dbReference type="AlphaFoldDB" id="A0A1Y2EY80"/>
<evidence type="ECO:0000313" key="3">
    <source>
        <dbReference type="EMBL" id="ORY76572.1"/>
    </source>
</evidence>
<feature type="region of interest" description="Disordered" evidence="1">
    <location>
        <begin position="341"/>
        <end position="446"/>
    </location>
</feature>
<dbReference type="Proteomes" id="UP000193467">
    <property type="component" value="Unassembled WGS sequence"/>
</dbReference>
<name>A0A1Y2EY80_9BASI</name>
<feature type="compositionally biased region" description="Gly residues" evidence="1">
    <location>
        <begin position="268"/>
        <end position="277"/>
    </location>
</feature>
<protein>
    <submittedName>
        <fullName evidence="3">Uncharacterized protein</fullName>
    </submittedName>
</protein>
<feature type="region of interest" description="Disordered" evidence="1">
    <location>
        <begin position="1"/>
        <end position="296"/>
    </location>
</feature>
<evidence type="ECO:0000313" key="4">
    <source>
        <dbReference type="Proteomes" id="UP000193467"/>
    </source>
</evidence>
<gene>
    <name evidence="3" type="ORF">BCR35DRAFT_353365</name>
</gene>
<feature type="compositionally biased region" description="Polar residues" evidence="1">
    <location>
        <begin position="1"/>
        <end position="10"/>
    </location>
</feature>
<evidence type="ECO:0000256" key="2">
    <source>
        <dbReference type="SAM" id="Phobius"/>
    </source>
</evidence>
<proteinExistence type="predicted"/>
<reference evidence="3 4" key="1">
    <citation type="submission" date="2016-07" db="EMBL/GenBank/DDBJ databases">
        <title>Pervasive Adenine N6-methylation of Active Genes in Fungi.</title>
        <authorList>
            <consortium name="DOE Joint Genome Institute"/>
            <person name="Mondo S.J."/>
            <person name="Dannebaum R.O."/>
            <person name="Kuo R.C."/>
            <person name="Labutti K."/>
            <person name="Haridas S."/>
            <person name="Kuo A."/>
            <person name="Salamov A."/>
            <person name="Ahrendt S.R."/>
            <person name="Lipzen A."/>
            <person name="Sullivan W."/>
            <person name="Andreopoulos W.B."/>
            <person name="Clum A."/>
            <person name="Lindquist E."/>
            <person name="Daum C."/>
            <person name="Ramamoorthy G.K."/>
            <person name="Gryganskyi A."/>
            <person name="Culley D."/>
            <person name="Magnuson J.K."/>
            <person name="James T.Y."/>
            <person name="O'Malley M.A."/>
            <person name="Stajich J.E."/>
            <person name="Spatafora J.W."/>
            <person name="Visel A."/>
            <person name="Grigoriev I.V."/>
        </authorList>
    </citation>
    <scope>NUCLEOTIDE SEQUENCE [LARGE SCALE GENOMIC DNA]</scope>
    <source>
        <strain evidence="3 4">62-1032</strain>
    </source>
</reference>
<feature type="compositionally biased region" description="Polar residues" evidence="1">
    <location>
        <begin position="89"/>
        <end position="106"/>
    </location>
</feature>
<keyword evidence="2" id="KW-0472">Membrane</keyword>
<sequence length="446" mass="46072">MSTARDSTQDLLLSRAAASGGPARSGTVLSGATTATTASEEEQTLMGRMRNVELSKEDRQEGYDTSLLALQPRGNGSTSPSAPTGLDVSRSNSRPFSVATSASSYSVDEDDSTIPPVPQGGYTGLAQVHEEDLGDEAGSYPPHPSPPTEGQSFIAGGGVRQSDPFASPTPAAHPSHDPFDTPLSSPHQSAFSFSPPRPRSASPSPSHQGVPFFHITTSSASLNGSEKHQALPSITGRGSAGRASTRGWAAQGYEKRAKELEESRRRSSGGGGMGGRRSGWFAADGAGGGEKGGEESKPWWKRRIGWVLMALGLLLVIAIAVGAGVGMATKKSNAAKSEADAAASSSSSTDSSSTDSASATDTATDSTTSLWPTSDWAVQPSATSEWVDSATATATTDWSTATATDSWDSSTDTATWDDGSASSTSWDDGSGSSGWGRRRRGRALRM</sequence>
<evidence type="ECO:0000256" key="1">
    <source>
        <dbReference type="SAM" id="MobiDB-lite"/>
    </source>
</evidence>
<accession>A0A1Y2EY80</accession>